<comment type="caution">
    <text evidence="1">The sequence shown here is derived from an EMBL/GenBank/DDBJ whole genome shotgun (WGS) entry which is preliminary data.</text>
</comment>
<organism evidence="1 2">
    <name type="scientific">Ligilactobacillus salitolerans</name>
    <dbReference type="NCBI Taxonomy" id="1808352"/>
    <lineage>
        <taxon>Bacteria</taxon>
        <taxon>Bacillati</taxon>
        <taxon>Bacillota</taxon>
        <taxon>Bacilli</taxon>
        <taxon>Lactobacillales</taxon>
        <taxon>Lactobacillaceae</taxon>
        <taxon>Ligilactobacillus</taxon>
    </lineage>
</organism>
<evidence type="ECO:0000313" key="2">
    <source>
        <dbReference type="Proteomes" id="UP000286848"/>
    </source>
</evidence>
<reference evidence="1 2" key="1">
    <citation type="journal article" date="2019" name="Int. J. Syst. Evol. Microbiol.">
        <title>Lactobacillus salitolerans sp. nov., a novel lactic acid bacterium isolated from spent mushroom substrates.</title>
        <authorList>
            <person name="Tohno M."/>
            <person name="Tanizawa Y."/>
            <person name="Kojima Y."/>
            <person name="Sakamoto M."/>
            <person name="Nakamura Y."/>
            <person name="Ohkuma M."/>
            <person name="Kobayashi H."/>
        </authorList>
    </citation>
    <scope>NUCLEOTIDE SEQUENCE [LARGE SCALE GENOMIC DNA]</scope>
    <source>
        <strain evidence="1 2">YK43</strain>
    </source>
</reference>
<dbReference type="AlphaFoldDB" id="A0A401IS07"/>
<gene>
    <name evidence="1" type="ORF">LFYK43_07790</name>
</gene>
<sequence length="68" mass="8254">MCYNRDLKTQLAEGFSNPQLISVAPHCCKRFKECIEISMMLHKAKKQLMKDVTKNENDRWFREYWEKL</sequence>
<dbReference type="EMBL" id="BFFP01000009">
    <property type="protein sequence ID" value="GBG94320.1"/>
    <property type="molecule type" value="Genomic_DNA"/>
</dbReference>
<protein>
    <submittedName>
        <fullName evidence="1">Uncharacterized protein</fullName>
    </submittedName>
</protein>
<keyword evidence="2" id="KW-1185">Reference proteome</keyword>
<accession>A0A401IS07</accession>
<name>A0A401IS07_9LACO</name>
<proteinExistence type="predicted"/>
<dbReference type="Proteomes" id="UP000286848">
    <property type="component" value="Unassembled WGS sequence"/>
</dbReference>
<evidence type="ECO:0000313" key="1">
    <source>
        <dbReference type="EMBL" id="GBG94320.1"/>
    </source>
</evidence>